<protein>
    <submittedName>
        <fullName evidence="1">Uncharacterized protein</fullName>
    </submittedName>
</protein>
<gene>
    <name evidence="1" type="ORF">GCM10011608_22720</name>
</gene>
<dbReference type="AlphaFoldDB" id="A0A917TU54"/>
<dbReference type="EMBL" id="BMNB01000008">
    <property type="protein sequence ID" value="GGM37575.1"/>
    <property type="molecule type" value="Genomic_DNA"/>
</dbReference>
<proteinExistence type="predicted"/>
<sequence>MDQRLTHLIELLGKSRDALYAVGAFYRCTDTDIAARMDATYPTTDRSGYALPGGPLSGNLS</sequence>
<evidence type="ECO:0000313" key="1">
    <source>
        <dbReference type="EMBL" id="GGM37575.1"/>
    </source>
</evidence>
<organism evidence="1 2">
    <name type="scientific">Micromonospora sonchi</name>
    <dbReference type="NCBI Taxonomy" id="1763543"/>
    <lineage>
        <taxon>Bacteria</taxon>
        <taxon>Bacillati</taxon>
        <taxon>Actinomycetota</taxon>
        <taxon>Actinomycetes</taxon>
        <taxon>Micromonosporales</taxon>
        <taxon>Micromonosporaceae</taxon>
        <taxon>Micromonospora</taxon>
    </lineage>
</organism>
<dbReference type="Proteomes" id="UP000608890">
    <property type="component" value="Unassembled WGS sequence"/>
</dbReference>
<accession>A0A917TU54</accession>
<evidence type="ECO:0000313" key="2">
    <source>
        <dbReference type="Proteomes" id="UP000608890"/>
    </source>
</evidence>
<name>A0A917TU54_9ACTN</name>
<comment type="caution">
    <text evidence="1">The sequence shown here is derived from an EMBL/GenBank/DDBJ whole genome shotgun (WGS) entry which is preliminary data.</text>
</comment>
<keyword evidence="2" id="KW-1185">Reference proteome</keyword>
<dbReference type="RefSeq" id="WP_189043294.1">
    <property type="nucleotide sequence ID" value="NZ_BMNB01000008.1"/>
</dbReference>
<reference evidence="1" key="1">
    <citation type="journal article" date="2014" name="Int. J. Syst. Evol. Microbiol.">
        <title>Complete genome sequence of Corynebacterium casei LMG S-19264T (=DSM 44701T), isolated from a smear-ripened cheese.</title>
        <authorList>
            <consortium name="US DOE Joint Genome Institute (JGI-PGF)"/>
            <person name="Walter F."/>
            <person name="Albersmeier A."/>
            <person name="Kalinowski J."/>
            <person name="Ruckert C."/>
        </authorList>
    </citation>
    <scope>NUCLEOTIDE SEQUENCE</scope>
    <source>
        <strain evidence="1">CGMCC 4.7312</strain>
    </source>
</reference>
<reference evidence="1" key="2">
    <citation type="submission" date="2020-09" db="EMBL/GenBank/DDBJ databases">
        <authorList>
            <person name="Sun Q."/>
            <person name="Zhou Y."/>
        </authorList>
    </citation>
    <scope>NUCLEOTIDE SEQUENCE</scope>
    <source>
        <strain evidence="1">CGMCC 4.7312</strain>
    </source>
</reference>